<gene>
    <name evidence="1" type="ORF">MNBD_BACTEROID05-1082</name>
</gene>
<proteinExistence type="predicted"/>
<dbReference type="AlphaFoldDB" id="A0A3B0TJP8"/>
<name>A0A3B0TJP8_9ZZZZ</name>
<evidence type="ECO:0000313" key="1">
    <source>
        <dbReference type="EMBL" id="VAW12379.1"/>
    </source>
</evidence>
<protein>
    <submittedName>
        <fullName evidence="1">Uncharacterized protein</fullName>
    </submittedName>
</protein>
<accession>A0A3B0TJP8</accession>
<sequence>MSINKLTLSHGVMDSTGQTFNEVQLCRMI</sequence>
<dbReference type="EMBL" id="UOEN01000099">
    <property type="protein sequence ID" value="VAW12379.1"/>
    <property type="molecule type" value="Genomic_DNA"/>
</dbReference>
<reference evidence="1" key="1">
    <citation type="submission" date="2018-06" db="EMBL/GenBank/DDBJ databases">
        <authorList>
            <person name="Zhirakovskaya E."/>
        </authorList>
    </citation>
    <scope>NUCLEOTIDE SEQUENCE</scope>
</reference>
<organism evidence="1">
    <name type="scientific">hydrothermal vent metagenome</name>
    <dbReference type="NCBI Taxonomy" id="652676"/>
    <lineage>
        <taxon>unclassified sequences</taxon>
        <taxon>metagenomes</taxon>
        <taxon>ecological metagenomes</taxon>
    </lineage>
</organism>